<dbReference type="InterPro" id="IPR000152">
    <property type="entry name" value="EGF-type_Asp/Asn_hydroxyl_site"/>
</dbReference>
<dbReference type="GO" id="GO:0005737">
    <property type="term" value="C:cytoplasm"/>
    <property type="evidence" value="ECO:0007669"/>
    <property type="project" value="UniProtKB-SubCell"/>
</dbReference>
<dbReference type="SUPFAM" id="SSF52949">
    <property type="entry name" value="Macro domain-like"/>
    <property type="match status" value="2"/>
</dbReference>
<dbReference type="HOGENOM" id="CLU_310401_0_0_1"/>
<dbReference type="InterPro" id="IPR043472">
    <property type="entry name" value="Macro_dom-like"/>
</dbReference>
<dbReference type="SUPFAM" id="SSF57184">
    <property type="entry name" value="Growth factor receptor domain"/>
    <property type="match status" value="1"/>
</dbReference>
<dbReference type="InterPro" id="IPR017907">
    <property type="entry name" value="Znf_RING_CS"/>
</dbReference>
<evidence type="ECO:0000256" key="5">
    <source>
        <dbReference type="ARBA" id="ARBA00022679"/>
    </source>
</evidence>
<evidence type="ECO:0000256" key="11">
    <source>
        <dbReference type="PROSITE-ProRule" id="PRU00076"/>
    </source>
</evidence>
<dbReference type="InterPro" id="IPR009030">
    <property type="entry name" value="Growth_fac_rcpt_cys_sf"/>
</dbReference>
<dbReference type="EC" id="2.3.2.27" evidence="13"/>
<evidence type="ECO:0000313" key="14">
    <source>
        <dbReference type="EMBL" id="EKC27502.1"/>
    </source>
</evidence>
<dbReference type="Pfam" id="PF18102">
    <property type="entry name" value="DTC"/>
    <property type="match status" value="1"/>
</dbReference>
<dbReference type="EMBL" id="JH818905">
    <property type="protein sequence ID" value="EKC27502.1"/>
    <property type="molecule type" value="Genomic_DNA"/>
</dbReference>
<keyword evidence="13" id="KW-0963">Cytoplasm</keyword>
<evidence type="ECO:0000256" key="8">
    <source>
        <dbReference type="ARBA" id="ARBA00022771"/>
    </source>
</evidence>
<dbReference type="PANTHER" id="PTHR12622">
    <property type="entry name" value="DELTEX-RELATED"/>
    <property type="match status" value="1"/>
</dbReference>
<dbReference type="InterPro" id="IPR039398">
    <property type="entry name" value="Deltex_fam"/>
</dbReference>
<comment type="similarity">
    <text evidence="3 13">Belongs to the Deltex family.</text>
</comment>
<reference evidence="14" key="1">
    <citation type="journal article" date="2012" name="Nature">
        <title>The oyster genome reveals stress adaptation and complexity of shell formation.</title>
        <authorList>
            <person name="Zhang G."/>
            <person name="Fang X."/>
            <person name="Guo X."/>
            <person name="Li L."/>
            <person name="Luo R."/>
            <person name="Xu F."/>
            <person name="Yang P."/>
            <person name="Zhang L."/>
            <person name="Wang X."/>
            <person name="Qi H."/>
            <person name="Xiong Z."/>
            <person name="Que H."/>
            <person name="Xie Y."/>
            <person name="Holland P.W."/>
            <person name="Paps J."/>
            <person name="Zhu Y."/>
            <person name="Wu F."/>
            <person name="Chen Y."/>
            <person name="Wang J."/>
            <person name="Peng C."/>
            <person name="Meng J."/>
            <person name="Yang L."/>
            <person name="Liu J."/>
            <person name="Wen B."/>
            <person name="Zhang N."/>
            <person name="Huang Z."/>
            <person name="Zhu Q."/>
            <person name="Feng Y."/>
            <person name="Mount A."/>
            <person name="Hedgecock D."/>
            <person name="Xu Z."/>
            <person name="Liu Y."/>
            <person name="Domazet-Loso T."/>
            <person name="Du Y."/>
            <person name="Sun X."/>
            <person name="Zhang S."/>
            <person name="Liu B."/>
            <person name="Cheng P."/>
            <person name="Jiang X."/>
            <person name="Li J."/>
            <person name="Fan D."/>
            <person name="Wang W."/>
            <person name="Fu W."/>
            <person name="Wang T."/>
            <person name="Wang B."/>
            <person name="Zhang J."/>
            <person name="Peng Z."/>
            <person name="Li Y."/>
            <person name="Li N."/>
            <person name="Wang J."/>
            <person name="Chen M."/>
            <person name="He Y."/>
            <person name="Tan F."/>
            <person name="Song X."/>
            <person name="Zheng Q."/>
            <person name="Huang R."/>
            <person name="Yang H."/>
            <person name="Du X."/>
            <person name="Chen L."/>
            <person name="Yang M."/>
            <person name="Gaffney P.M."/>
            <person name="Wang S."/>
            <person name="Luo L."/>
            <person name="She Z."/>
            <person name="Ming Y."/>
            <person name="Huang W."/>
            <person name="Zhang S."/>
            <person name="Huang B."/>
            <person name="Zhang Y."/>
            <person name="Qu T."/>
            <person name="Ni P."/>
            <person name="Miao G."/>
            <person name="Wang J."/>
            <person name="Wang Q."/>
            <person name="Steinberg C.E."/>
            <person name="Wang H."/>
            <person name="Li N."/>
            <person name="Qian L."/>
            <person name="Zhang G."/>
            <person name="Li Y."/>
            <person name="Yang H."/>
            <person name="Liu X."/>
            <person name="Wang J."/>
            <person name="Yin Y."/>
            <person name="Wang J."/>
        </authorList>
    </citation>
    <scope>NUCLEOTIDE SEQUENCE [LARGE SCALE GENOMIC DNA]</scope>
    <source>
        <strain evidence="14">05x7-T-G4-1.051#20</strain>
    </source>
</reference>
<keyword evidence="9 13" id="KW-0862">Zinc</keyword>
<dbReference type="Gene3D" id="2.10.25.10">
    <property type="entry name" value="Laminin"/>
    <property type="match status" value="1"/>
</dbReference>
<dbReference type="Gene3D" id="3.30.390.130">
    <property type="match status" value="1"/>
</dbReference>
<sequence length="948" mass="106913">MHGGGVAAAIADAAGYQFDQESRDYVQKYGPIPVGRCCVTSAGKIPYKCVIHTVGPKWGDYGDKNQCLKLLQDSVKVTFQEADYQKMRSIAIPAIGSGIFSIPRDKCVEQYFEATMSFSRSYPFKYLQEIHFVDRDESMKIIKTADEAKLHSIAIPLLGTGRDPYKTPVETCASSFYKAVMANKSELMYLNDIYLVLKEEEQEKMYLEDFALINCKITQRPVTHNGKSDDFGKAMNEKHKEGENCCICMDTPTKPKKLRKCGHIFCKECIEQYFEYKPVCPSCDTIYGKVTGDQPPGTMSIRTNGIRLQGFNDSRGSIVLTYFFNDGKQGEEHPDPGKVYKGFSRSGYLPFNKKGRLIAKLLNVAFSRRLVFTIGRSRTTGHDGVITWNDIYHKTRMEGGPARFGYPDPTYLDRVLEELEAKGVTEETADDPEEYKEYSREIGYYVKGHVKIQVALGKITFFIHVDEVKTDGRLHGAACCQGVNGPHCTELCKPVLTVCLMDKSHPCVTSFTTTLDMRRKDVVYGSRVGNTTNPQFLEIDSWISITVGDLQNSSLPLIYKTEYSDYNLKIGDNILSQHWQQKNIQITYKAYCSEGYYGSDCSIHCPGNPRKCVVNRKTYCKMGWTGTNCDQDINECNTRHFCSTGSCNNTAGSFHCTCPPSVYGLKCQLDEDECLEIGDPDVEFLLREKDLINKTVGNGLREDMLPFLKDVYPSGRYVIIKEAADRVFSFLHKLLQEHQETFDPRKITFLIHVDEVKTDGRLHGGACCQGVNGTNCNELCKPVLTSKYLDKISITVGDLQNSDMPLIYQTEISDYNLKIGDNILSQHWHQKKLKANFFSDKNGFSIGITYKAYCSEGYYGPPDCSIHCPGNPRKCVVKGQPYCKMDTLEITVKHETTVTVRIVILEEFVKMVEKLIRVIVELVTLEKIASTTAAIITSVSMDQLVNQY</sequence>
<dbReference type="Pfam" id="PF01661">
    <property type="entry name" value="Macro"/>
    <property type="match status" value="1"/>
</dbReference>
<dbReference type="SMART" id="SM00506">
    <property type="entry name" value="A1pp"/>
    <property type="match status" value="1"/>
</dbReference>
<evidence type="ECO:0000256" key="13">
    <source>
        <dbReference type="RuleBase" id="RU367105"/>
    </source>
</evidence>
<comment type="caution">
    <text evidence="11">Lacks conserved residue(s) required for the propagation of feature annotation.</text>
</comment>
<evidence type="ECO:0000256" key="12">
    <source>
        <dbReference type="PROSITE-ProRule" id="PRU00175"/>
    </source>
</evidence>
<evidence type="ECO:0000256" key="10">
    <source>
        <dbReference type="ARBA" id="ARBA00023157"/>
    </source>
</evidence>
<dbReference type="InterPro" id="IPR001881">
    <property type="entry name" value="EGF-like_Ca-bd_dom"/>
</dbReference>
<dbReference type="GO" id="GO:0008270">
    <property type="term" value="F:zinc ion binding"/>
    <property type="evidence" value="ECO:0007669"/>
    <property type="project" value="UniProtKB-KW"/>
</dbReference>
<keyword evidence="5 13" id="KW-0808">Transferase</keyword>
<organism evidence="14">
    <name type="scientific">Magallana gigas</name>
    <name type="common">Pacific oyster</name>
    <name type="synonym">Crassostrea gigas</name>
    <dbReference type="NCBI Taxonomy" id="29159"/>
    <lineage>
        <taxon>Eukaryota</taxon>
        <taxon>Metazoa</taxon>
        <taxon>Spiralia</taxon>
        <taxon>Lophotrochozoa</taxon>
        <taxon>Mollusca</taxon>
        <taxon>Bivalvia</taxon>
        <taxon>Autobranchia</taxon>
        <taxon>Pteriomorphia</taxon>
        <taxon>Ostreida</taxon>
        <taxon>Ostreoidea</taxon>
        <taxon>Ostreidae</taxon>
        <taxon>Magallana</taxon>
    </lineage>
</organism>
<evidence type="ECO:0000256" key="3">
    <source>
        <dbReference type="ARBA" id="ARBA00009413"/>
    </source>
</evidence>
<dbReference type="GO" id="GO:0005509">
    <property type="term" value="F:calcium ion binding"/>
    <property type="evidence" value="ECO:0007669"/>
    <property type="project" value="InterPro"/>
</dbReference>
<comment type="pathway">
    <text evidence="2 13">Protein modification; protein ubiquitination.</text>
</comment>
<dbReference type="InterPro" id="IPR013083">
    <property type="entry name" value="Znf_RING/FYVE/PHD"/>
</dbReference>
<dbReference type="InterPro" id="IPR000742">
    <property type="entry name" value="EGF"/>
</dbReference>
<dbReference type="PROSITE" id="PS51154">
    <property type="entry name" value="MACRO"/>
    <property type="match status" value="1"/>
</dbReference>
<evidence type="ECO:0000256" key="4">
    <source>
        <dbReference type="ARBA" id="ARBA00022536"/>
    </source>
</evidence>
<dbReference type="PROSITE" id="PS50026">
    <property type="entry name" value="EGF_3"/>
    <property type="match status" value="1"/>
</dbReference>
<dbReference type="Gene3D" id="3.30.40.10">
    <property type="entry name" value="Zinc/RING finger domain, C3HC4 (zinc finger)"/>
    <property type="match status" value="1"/>
</dbReference>
<keyword evidence="4 11" id="KW-0245">EGF-like domain</keyword>
<dbReference type="InterPro" id="IPR001841">
    <property type="entry name" value="Znf_RING"/>
</dbReference>
<dbReference type="PROSITE" id="PS00518">
    <property type="entry name" value="ZF_RING_1"/>
    <property type="match status" value="1"/>
</dbReference>
<dbReference type="UniPathway" id="UPA00143"/>
<gene>
    <name evidence="14" type="ORF">CGI_10013783</name>
</gene>
<dbReference type="GO" id="GO:0016567">
    <property type="term" value="P:protein ubiquitination"/>
    <property type="evidence" value="ECO:0007669"/>
    <property type="project" value="UniProtKB-UniRule"/>
</dbReference>
<dbReference type="SUPFAM" id="SSF57850">
    <property type="entry name" value="RING/U-box"/>
    <property type="match status" value="1"/>
</dbReference>
<accession>K1PTB8</accession>
<protein>
    <recommendedName>
        <fullName evidence="13">E3 ubiquitin-protein ligase</fullName>
        <ecNumber evidence="13">2.3.2.27</ecNumber>
    </recommendedName>
</protein>
<evidence type="ECO:0000256" key="9">
    <source>
        <dbReference type="ARBA" id="ARBA00022833"/>
    </source>
</evidence>
<dbReference type="SMART" id="SM00184">
    <property type="entry name" value="RING"/>
    <property type="match status" value="1"/>
</dbReference>
<dbReference type="CDD" id="cd09633">
    <property type="entry name" value="Deltex_C"/>
    <property type="match status" value="1"/>
</dbReference>
<dbReference type="PROSITE" id="PS00022">
    <property type="entry name" value="EGF_1"/>
    <property type="match status" value="1"/>
</dbReference>
<dbReference type="PROSITE" id="PS50089">
    <property type="entry name" value="ZF_RING_2"/>
    <property type="match status" value="1"/>
</dbReference>
<comment type="subcellular location">
    <subcellularLocation>
        <location evidence="13">Cytoplasm</location>
    </subcellularLocation>
</comment>
<comment type="catalytic activity">
    <reaction evidence="1 13">
        <text>S-ubiquitinyl-[E2 ubiquitin-conjugating enzyme]-L-cysteine + [acceptor protein]-L-lysine = [E2 ubiquitin-conjugating enzyme]-L-cysteine + N(6)-ubiquitinyl-[acceptor protein]-L-lysine.</text>
        <dbReference type="EC" id="2.3.2.27"/>
    </reaction>
</comment>
<dbReference type="PROSITE" id="PS00010">
    <property type="entry name" value="ASX_HYDROXYL"/>
    <property type="match status" value="1"/>
</dbReference>
<feature type="disulfide bond" evidence="11">
    <location>
        <begin position="658"/>
        <end position="667"/>
    </location>
</feature>
<evidence type="ECO:0000256" key="6">
    <source>
        <dbReference type="ARBA" id="ARBA00022723"/>
    </source>
</evidence>
<dbReference type="InParanoid" id="K1PTB8"/>
<dbReference type="GO" id="GO:0007219">
    <property type="term" value="P:Notch signaling pathway"/>
    <property type="evidence" value="ECO:0007669"/>
    <property type="project" value="InterPro"/>
</dbReference>
<evidence type="ECO:0000256" key="7">
    <source>
        <dbReference type="ARBA" id="ARBA00022737"/>
    </source>
</evidence>
<dbReference type="Gene3D" id="3.40.220.10">
    <property type="entry name" value="Leucine Aminopeptidase, subunit E, domain 1"/>
    <property type="match status" value="2"/>
</dbReference>
<dbReference type="SMART" id="SM00179">
    <property type="entry name" value="EGF_CA"/>
    <property type="match status" value="1"/>
</dbReference>
<dbReference type="GO" id="GO:0061630">
    <property type="term" value="F:ubiquitin protein ligase activity"/>
    <property type="evidence" value="ECO:0007669"/>
    <property type="project" value="UniProtKB-UniRule"/>
</dbReference>
<dbReference type="InterPro" id="IPR039396">
    <property type="entry name" value="Deltex_C"/>
</dbReference>
<dbReference type="InterPro" id="IPR039399">
    <property type="entry name" value="Deltex_C_sf"/>
</dbReference>
<dbReference type="InterPro" id="IPR018097">
    <property type="entry name" value="EGF_Ca-bd_CS"/>
</dbReference>
<dbReference type="PROSITE" id="PS01187">
    <property type="entry name" value="EGF_CA"/>
    <property type="match status" value="1"/>
</dbReference>
<dbReference type="CDD" id="cd00054">
    <property type="entry name" value="EGF_CA"/>
    <property type="match status" value="1"/>
</dbReference>
<evidence type="ECO:0000256" key="2">
    <source>
        <dbReference type="ARBA" id="ARBA00004906"/>
    </source>
</evidence>
<name>K1PTB8_MAGGI</name>
<dbReference type="InterPro" id="IPR002589">
    <property type="entry name" value="Macro_dom"/>
</dbReference>
<dbReference type="Pfam" id="PF13639">
    <property type="entry name" value="zf-RING_2"/>
    <property type="match status" value="1"/>
</dbReference>
<evidence type="ECO:0000256" key="1">
    <source>
        <dbReference type="ARBA" id="ARBA00000900"/>
    </source>
</evidence>
<keyword evidence="10 11" id="KW-1015">Disulfide bond</keyword>
<keyword evidence="8 12" id="KW-0863">Zinc-finger</keyword>
<keyword evidence="7" id="KW-0677">Repeat</keyword>
<dbReference type="AlphaFoldDB" id="K1PTB8"/>
<proteinExistence type="inferred from homology"/>
<keyword evidence="6 13" id="KW-0479">Metal-binding</keyword>